<reference evidence="2" key="1">
    <citation type="submission" date="2007-03" db="EMBL/GenBank/DDBJ databases">
        <title>Annotation of Culex pipiens quinquefasciatus.</title>
        <authorList>
            <consortium name="The Broad Institute Genome Sequencing Platform"/>
            <person name="Atkinson P.W."/>
            <person name="Hemingway J."/>
            <person name="Christensen B.M."/>
            <person name="Higgs S."/>
            <person name="Kodira C."/>
            <person name="Hannick L."/>
            <person name="Megy K."/>
            <person name="O'Leary S."/>
            <person name="Pearson M."/>
            <person name="Haas B.J."/>
            <person name="Mauceli E."/>
            <person name="Wortman J.R."/>
            <person name="Lee N.H."/>
            <person name="Guigo R."/>
            <person name="Stanke M."/>
            <person name="Alvarado L."/>
            <person name="Amedeo P."/>
            <person name="Antoine C.H."/>
            <person name="Arensburger P."/>
            <person name="Bidwell S.L."/>
            <person name="Crawford M."/>
            <person name="Camaro F."/>
            <person name="Devon K."/>
            <person name="Engels R."/>
            <person name="Hammond M."/>
            <person name="Howarth C."/>
            <person name="Koehrsen M."/>
            <person name="Lawson D."/>
            <person name="Montgomery P."/>
            <person name="Nene V."/>
            <person name="Nusbaum C."/>
            <person name="Puiu D."/>
            <person name="Romero-Severson J."/>
            <person name="Severson D.W."/>
            <person name="Shumway M."/>
            <person name="Sisk P."/>
            <person name="Stolte C."/>
            <person name="Zeng Q."/>
            <person name="Eisenstadt E."/>
            <person name="Fraser-Liggett C."/>
            <person name="Strausberg R."/>
            <person name="Galagan J."/>
            <person name="Birren B."/>
            <person name="Collins F.H."/>
        </authorList>
    </citation>
    <scope>NUCLEOTIDE SEQUENCE [LARGE SCALE GENOMIC DNA]</scope>
    <source>
        <strain evidence="2">JHB</strain>
    </source>
</reference>
<organism>
    <name type="scientific">Culex quinquefasciatus</name>
    <name type="common">Southern house mosquito</name>
    <name type="synonym">Culex pungens</name>
    <dbReference type="NCBI Taxonomy" id="7176"/>
    <lineage>
        <taxon>Eukaryota</taxon>
        <taxon>Metazoa</taxon>
        <taxon>Ecdysozoa</taxon>
        <taxon>Arthropoda</taxon>
        <taxon>Hexapoda</taxon>
        <taxon>Insecta</taxon>
        <taxon>Pterygota</taxon>
        <taxon>Neoptera</taxon>
        <taxon>Endopterygota</taxon>
        <taxon>Diptera</taxon>
        <taxon>Nematocera</taxon>
        <taxon>Culicoidea</taxon>
        <taxon>Culicidae</taxon>
        <taxon>Culicinae</taxon>
        <taxon>Culicini</taxon>
        <taxon>Culex</taxon>
        <taxon>Culex</taxon>
    </lineage>
</organism>
<dbReference type="AlphaFoldDB" id="B0XE16"/>
<dbReference type="EnsemblMetazoa" id="CPIJ017508-RA">
    <property type="protein sequence ID" value="CPIJ017508-PA"/>
    <property type="gene ID" value="CPIJ017508"/>
</dbReference>
<dbReference type="HOGENOM" id="CLU_2075451_0_0_1"/>
<dbReference type="EMBL" id="DS232797">
    <property type="protein sequence ID" value="EDS45788.1"/>
    <property type="molecule type" value="Genomic_DNA"/>
</dbReference>
<sequence length="118" mass="13983">MSLTFLFQIGVYFVLQLSFSASYKYHFKNITSLQLESMYKRFLQSSLVIFVFFIFVVFLTHFCCINIQLRKLSQPGMIRRFLVLCMHSQSSTPHAWPLDPFRKFLRSDPFPLLANHFA</sequence>
<proteinExistence type="predicted"/>
<keyword evidence="1" id="KW-0812">Transmembrane</keyword>
<evidence type="ECO:0000313" key="4">
    <source>
        <dbReference type="Proteomes" id="UP000002320"/>
    </source>
</evidence>
<gene>
    <name evidence="3" type="primary">6051450</name>
    <name evidence="2" type="ORF">CpipJ_CPIJ017508</name>
</gene>
<keyword evidence="4" id="KW-1185">Reference proteome</keyword>
<dbReference type="VEuPathDB" id="VectorBase:CPIJ017508"/>
<keyword evidence="1" id="KW-0472">Membrane</keyword>
<dbReference type="KEGG" id="cqu:CpipJ_CPIJ017508"/>
<feature type="transmembrane region" description="Helical" evidence="1">
    <location>
        <begin position="44"/>
        <end position="69"/>
    </location>
</feature>
<protein>
    <submittedName>
        <fullName evidence="2 3">Uncharacterized protein</fullName>
    </submittedName>
</protein>
<name>B0XE16_CULQU</name>
<evidence type="ECO:0000313" key="2">
    <source>
        <dbReference type="EMBL" id="EDS45788.1"/>
    </source>
</evidence>
<dbReference type="Proteomes" id="UP000002320">
    <property type="component" value="Unassembled WGS sequence"/>
</dbReference>
<accession>B0XE16</accession>
<reference evidence="3" key="2">
    <citation type="submission" date="2021-02" db="UniProtKB">
        <authorList>
            <consortium name="EnsemblMetazoa"/>
        </authorList>
    </citation>
    <scope>IDENTIFICATION</scope>
    <source>
        <strain evidence="3">JHB</strain>
    </source>
</reference>
<dbReference type="InParanoid" id="B0XE16"/>
<evidence type="ECO:0000256" key="1">
    <source>
        <dbReference type="SAM" id="Phobius"/>
    </source>
</evidence>
<keyword evidence="1" id="KW-1133">Transmembrane helix</keyword>
<evidence type="ECO:0000313" key="3">
    <source>
        <dbReference type="EnsemblMetazoa" id="CPIJ017508-PA"/>
    </source>
</evidence>